<dbReference type="KEGG" id="knv:Pan216_07030"/>
<evidence type="ECO:0000313" key="2">
    <source>
        <dbReference type="Proteomes" id="UP000317093"/>
    </source>
</evidence>
<reference evidence="1 2" key="1">
    <citation type="submission" date="2019-02" db="EMBL/GenBank/DDBJ databases">
        <title>Deep-cultivation of Planctomycetes and their phenomic and genomic characterization uncovers novel biology.</title>
        <authorList>
            <person name="Wiegand S."/>
            <person name="Jogler M."/>
            <person name="Boedeker C."/>
            <person name="Pinto D."/>
            <person name="Vollmers J."/>
            <person name="Rivas-Marin E."/>
            <person name="Kohn T."/>
            <person name="Peeters S.H."/>
            <person name="Heuer A."/>
            <person name="Rast P."/>
            <person name="Oberbeckmann S."/>
            <person name="Bunk B."/>
            <person name="Jeske O."/>
            <person name="Meyerdierks A."/>
            <person name="Storesund J.E."/>
            <person name="Kallscheuer N."/>
            <person name="Luecker S."/>
            <person name="Lage O.M."/>
            <person name="Pohl T."/>
            <person name="Merkel B.J."/>
            <person name="Hornburger P."/>
            <person name="Mueller R.-W."/>
            <person name="Bruemmer F."/>
            <person name="Labrenz M."/>
            <person name="Spormann A.M."/>
            <person name="Op den Camp H."/>
            <person name="Overmann J."/>
            <person name="Amann R."/>
            <person name="Jetten M.S.M."/>
            <person name="Mascher T."/>
            <person name="Medema M.H."/>
            <person name="Devos D.P."/>
            <person name="Kaster A.-K."/>
            <person name="Ovreas L."/>
            <person name="Rohde M."/>
            <person name="Galperin M.Y."/>
            <person name="Jogler C."/>
        </authorList>
    </citation>
    <scope>NUCLEOTIDE SEQUENCE [LARGE SCALE GENOMIC DNA]</scope>
    <source>
        <strain evidence="1 2">Pan216</strain>
    </source>
</reference>
<evidence type="ECO:0008006" key="3">
    <source>
        <dbReference type="Google" id="ProtNLM"/>
    </source>
</evidence>
<protein>
    <recommendedName>
        <fullName evidence="3">Hemerythrin-like domain-containing protein</fullName>
    </recommendedName>
</protein>
<dbReference type="AlphaFoldDB" id="A0A518AYV5"/>
<evidence type="ECO:0000313" key="1">
    <source>
        <dbReference type="EMBL" id="QDU59870.1"/>
    </source>
</evidence>
<dbReference type="Proteomes" id="UP000317093">
    <property type="component" value="Chromosome"/>
</dbReference>
<dbReference type="OrthoDB" id="266988at2"/>
<gene>
    <name evidence="1" type="ORF">Pan216_07030</name>
</gene>
<dbReference type="EMBL" id="CP036279">
    <property type="protein sequence ID" value="QDU59870.1"/>
    <property type="molecule type" value="Genomic_DNA"/>
</dbReference>
<name>A0A518AYV5_9BACT</name>
<dbReference type="RefSeq" id="WP_145254834.1">
    <property type="nucleotide sequence ID" value="NZ_CP036279.1"/>
</dbReference>
<accession>A0A518AYV5</accession>
<organism evidence="1 2">
    <name type="scientific">Kolteria novifilia</name>
    <dbReference type="NCBI Taxonomy" id="2527975"/>
    <lineage>
        <taxon>Bacteria</taxon>
        <taxon>Pseudomonadati</taxon>
        <taxon>Planctomycetota</taxon>
        <taxon>Planctomycetia</taxon>
        <taxon>Kolteriales</taxon>
        <taxon>Kolteriaceae</taxon>
        <taxon>Kolteria</taxon>
    </lineage>
</organism>
<sequence>MEDSTSIGKRIKIENEILFYVREALSVAIRAPLAHETAIEWLERAQFLVGSFSRHVRRLFAIEEEGGYMDFVTALKPTFANRAAKLREEHRSLVSDLEGIRADAHNTNPSNLANLHSLQQRLLGFFRRLESHRHHEWELLQETYLVDLGGEG</sequence>
<proteinExistence type="predicted"/>
<keyword evidence="2" id="KW-1185">Reference proteome</keyword>